<dbReference type="FunFam" id="3.30.830.10:FF:000005">
    <property type="entry name" value="nardilysin isoform X1"/>
    <property type="match status" value="1"/>
</dbReference>
<dbReference type="EMBL" id="HBIN01010442">
    <property type="protein sequence ID" value="CAE0437547.1"/>
    <property type="molecule type" value="Transcribed_RNA"/>
</dbReference>
<evidence type="ECO:0000313" key="12">
    <source>
        <dbReference type="EMBL" id="CAE0437547.1"/>
    </source>
</evidence>
<dbReference type="Pfam" id="PF05193">
    <property type="entry name" value="Peptidase_M16_C"/>
    <property type="match status" value="1"/>
</dbReference>
<protein>
    <recommendedName>
        <fullName evidence="13">Insulin-degrading enzyme</fullName>
    </recommendedName>
</protein>
<evidence type="ECO:0000256" key="5">
    <source>
        <dbReference type="ARBA" id="ARBA00022833"/>
    </source>
</evidence>
<evidence type="ECO:0000256" key="1">
    <source>
        <dbReference type="ARBA" id="ARBA00007261"/>
    </source>
</evidence>
<dbReference type="GO" id="GO:0004222">
    <property type="term" value="F:metalloendopeptidase activity"/>
    <property type="evidence" value="ECO:0007669"/>
    <property type="project" value="InterPro"/>
</dbReference>
<evidence type="ECO:0000256" key="7">
    <source>
        <dbReference type="RuleBase" id="RU004447"/>
    </source>
</evidence>
<feature type="domain" description="Peptidase M16 middle/third" evidence="10">
    <location>
        <begin position="646"/>
        <end position="806"/>
    </location>
</feature>
<gene>
    <name evidence="12" type="ORF">ASTO00021_LOCUS7804</name>
</gene>
<dbReference type="InterPro" id="IPR007863">
    <property type="entry name" value="Peptidase_M16_C"/>
</dbReference>
<dbReference type="InterPro" id="IPR050626">
    <property type="entry name" value="Peptidase_M16"/>
</dbReference>
<organism evidence="12">
    <name type="scientific">Aplanochytrium stocchinoi</name>
    <dbReference type="NCBI Taxonomy" id="215587"/>
    <lineage>
        <taxon>Eukaryota</taxon>
        <taxon>Sar</taxon>
        <taxon>Stramenopiles</taxon>
        <taxon>Bigyra</taxon>
        <taxon>Labyrinthulomycetes</taxon>
        <taxon>Thraustochytrida</taxon>
        <taxon>Thraustochytriidae</taxon>
        <taxon>Aplanochytrium</taxon>
    </lineage>
</organism>
<proteinExistence type="inferred from homology"/>
<dbReference type="InterPro" id="IPR001431">
    <property type="entry name" value="Pept_M16_Zn_BS"/>
</dbReference>
<feature type="domain" description="Coenzyme PQQ synthesis protein F-like C-terminal lobe" evidence="11">
    <location>
        <begin position="911"/>
        <end position="1005"/>
    </location>
</feature>
<evidence type="ECO:0008006" key="13">
    <source>
        <dbReference type="Google" id="ProtNLM"/>
    </source>
</evidence>
<evidence type="ECO:0000256" key="3">
    <source>
        <dbReference type="ARBA" id="ARBA00022723"/>
    </source>
</evidence>
<dbReference type="AlphaFoldDB" id="A0A7S3PH67"/>
<dbReference type="GO" id="GO:0046872">
    <property type="term" value="F:metal ion binding"/>
    <property type="evidence" value="ECO:0007669"/>
    <property type="project" value="UniProtKB-KW"/>
</dbReference>
<comment type="similarity">
    <text evidence="1 7">Belongs to the peptidase M16 family.</text>
</comment>
<evidence type="ECO:0000256" key="2">
    <source>
        <dbReference type="ARBA" id="ARBA00022670"/>
    </source>
</evidence>
<dbReference type="InterPro" id="IPR054734">
    <property type="entry name" value="PqqF-like_C_4"/>
</dbReference>
<reference evidence="12" key="1">
    <citation type="submission" date="2021-01" db="EMBL/GenBank/DDBJ databases">
        <authorList>
            <person name="Corre E."/>
            <person name="Pelletier E."/>
            <person name="Niang G."/>
            <person name="Scheremetjew M."/>
            <person name="Finn R."/>
            <person name="Kale V."/>
            <person name="Holt S."/>
            <person name="Cochrane G."/>
            <person name="Meng A."/>
            <person name="Brown T."/>
            <person name="Cohen L."/>
        </authorList>
    </citation>
    <scope>NUCLEOTIDE SEQUENCE</scope>
    <source>
        <strain evidence="12">GSBS06</strain>
    </source>
</reference>
<dbReference type="FunFam" id="3.30.830.10:FF:000004">
    <property type="entry name" value="Putative insulin-degrading enzyme"/>
    <property type="match status" value="1"/>
</dbReference>
<evidence type="ECO:0000259" key="8">
    <source>
        <dbReference type="Pfam" id="PF00675"/>
    </source>
</evidence>
<dbReference type="Pfam" id="PF16187">
    <property type="entry name" value="Peptidase_M16_M"/>
    <property type="match status" value="2"/>
</dbReference>
<keyword evidence="3" id="KW-0479">Metal-binding</keyword>
<evidence type="ECO:0000259" key="11">
    <source>
        <dbReference type="Pfam" id="PF22456"/>
    </source>
</evidence>
<dbReference type="Pfam" id="PF22456">
    <property type="entry name" value="PqqF-like_C_4"/>
    <property type="match status" value="1"/>
</dbReference>
<dbReference type="Gene3D" id="3.30.830.10">
    <property type="entry name" value="Metalloenzyme, LuxS/M16 peptidase-like"/>
    <property type="match status" value="4"/>
</dbReference>
<feature type="domain" description="Peptidase M16 C-terminal" evidence="9">
    <location>
        <begin position="251"/>
        <end position="446"/>
    </location>
</feature>
<dbReference type="InterPro" id="IPR032632">
    <property type="entry name" value="Peptidase_M16_M"/>
</dbReference>
<keyword evidence="5" id="KW-0862">Zinc</keyword>
<evidence type="ECO:0000256" key="6">
    <source>
        <dbReference type="ARBA" id="ARBA00023049"/>
    </source>
</evidence>
<evidence type="ECO:0000259" key="9">
    <source>
        <dbReference type="Pfam" id="PF05193"/>
    </source>
</evidence>
<accession>A0A7S3PH67</accession>
<dbReference type="PANTHER" id="PTHR43690:SF18">
    <property type="entry name" value="INSULIN-DEGRADING ENZYME-RELATED"/>
    <property type="match status" value="1"/>
</dbReference>
<dbReference type="GO" id="GO:0006508">
    <property type="term" value="P:proteolysis"/>
    <property type="evidence" value="ECO:0007669"/>
    <property type="project" value="UniProtKB-KW"/>
</dbReference>
<name>A0A7S3PH67_9STRA</name>
<dbReference type="InterPro" id="IPR011765">
    <property type="entry name" value="Pept_M16_N"/>
</dbReference>
<dbReference type="SUPFAM" id="SSF63411">
    <property type="entry name" value="LuxS/MPP-like metallohydrolase"/>
    <property type="match status" value="4"/>
</dbReference>
<evidence type="ECO:0000256" key="4">
    <source>
        <dbReference type="ARBA" id="ARBA00022801"/>
    </source>
</evidence>
<sequence length="1131" mass="129766">MRGPNFNLGLNGFGRILRRGNSQQTADSHSNVVASSEQSGVDGVAKIIGGVDVASLVELAVVRENGIEKSALDPRRYSCLQLENGLQVLLICDPMLEKSAAALSVRVGNHSDPPEIPGLAHFLEHMLFLGTEKYPDEAEYSTFLSDHGGINNAFTSAEETNFHFDVMSDFFYEALDRFAQFFISPLFKMDTTNRELQAVDNEYSRSLQTDAQRLWHVFKLLSNDKHPFHQFGMGNSHTLKVIPQEHGIDVREALFDFHDRYYSANRMKLVLIGKDDLSTMEEYCYELFAQIPNKSSPNPYPYPNPHCVPFMDRHLGKRVNIVPVRDIRSINLLFPTLPIRYDHSCSLESNALPSEWNTHGASSYLSHLISREDPGSILSYLRKRQWANSLTASTSSAFSDFSVFSITVGCTDVGITDHVDDIVEVIFAYINLLGSSGPMKWYFDEISALAAIKFRFKSEEHPFTCATMRASKMHEYPIDKILSASWIETEFDHDSIERMTHALVPERCLLFVMHKSMQDCVTKEEPWYKAKYSVQNMNSMRWMYNEHDGLDHIKQAYENELKLPRPNEFIPENFDTYPFENPVPVDCNQDAQSNLDYHPRILQTLAAFNTTPSLETLSHAHIEDKRAVALAKIERNVHNRWEGKDDVWRPPTLIRVKKNSILWFKQDVTFKRPETTVRLLLKTCAFSDSALQHMRSLIYVNLVDDCLSESNYPAAVSGLNYTRGVDTAGLGITVLGYSDKIDKYFEFIVKSFRDTSKFEEAQFDRIKENLMKSLTNERKNSPLSHSQKLLYHLSQSSLWTPEEKIACLCDITLEDVISQEVVLFENVQLEMFVYGNATVNESFNLLDIAERIYGCNDAVTAEPSRAVNLETRKQYIYMEHCRDHENTNSAVILSFQIDTISPRLQGLAAILEQFTHELFFHQLRTNEQLGYVCYASQYSIHGVLNFKFCLQSNTKDPIYMNERIEKFIDSLGEKVDNLGEEQFENMIHSFINNTLQEKRNMQSEEGHWYSSIESGLYDFTFRIDTATAAAELTLDDFRDFYHRFFPWNAPLRKKIMVGAMCKAHALEVFGDDYDRIMEEYDMETRGFGDLLEVAIAPELAEQGDIVHLTEKKDIKKFVSYYPSPTELLELS</sequence>
<dbReference type="GO" id="GO:0005737">
    <property type="term" value="C:cytoplasm"/>
    <property type="evidence" value="ECO:0007669"/>
    <property type="project" value="UniProtKB-ARBA"/>
</dbReference>
<feature type="domain" description="Peptidase M16 N-terminal" evidence="8">
    <location>
        <begin position="88"/>
        <end position="210"/>
    </location>
</feature>
<keyword evidence="4" id="KW-0378">Hydrolase</keyword>
<dbReference type="Pfam" id="PF00675">
    <property type="entry name" value="Peptidase_M16"/>
    <property type="match status" value="1"/>
</dbReference>
<evidence type="ECO:0000259" key="10">
    <source>
        <dbReference type="Pfam" id="PF16187"/>
    </source>
</evidence>
<keyword evidence="2" id="KW-0645">Protease</keyword>
<dbReference type="PANTHER" id="PTHR43690">
    <property type="entry name" value="NARDILYSIN"/>
    <property type="match status" value="1"/>
</dbReference>
<keyword evidence="6" id="KW-0482">Metalloprotease</keyword>
<dbReference type="PROSITE" id="PS00143">
    <property type="entry name" value="INSULINASE"/>
    <property type="match status" value="1"/>
</dbReference>
<feature type="domain" description="Peptidase M16 middle/third" evidence="10">
    <location>
        <begin position="454"/>
        <end position="585"/>
    </location>
</feature>
<dbReference type="InterPro" id="IPR011249">
    <property type="entry name" value="Metalloenz_LuxS/M16"/>
</dbReference>